<comment type="caution">
    <text evidence="1">The sequence shown here is derived from an EMBL/GenBank/DDBJ whole genome shotgun (WGS) entry which is preliminary data.</text>
</comment>
<keyword evidence="2" id="KW-1185">Reference proteome</keyword>
<dbReference type="AlphaFoldDB" id="A0A7J5AEU0"/>
<organism evidence="1 2">
    <name type="scientific">Flavobacterium luteum</name>
    <dbReference type="NCBI Taxonomy" id="2026654"/>
    <lineage>
        <taxon>Bacteria</taxon>
        <taxon>Pseudomonadati</taxon>
        <taxon>Bacteroidota</taxon>
        <taxon>Flavobacteriia</taxon>
        <taxon>Flavobacteriales</taxon>
        <taxon>Flavobacteriaceae</taxon>
        <taxon>Flavobacterium</taxon>
    </lineage>
</organism>
<evidence type="ECO:0000313" key="2">
    <source>
        <dbReference type="Proteomes" id="UP000490922"/>
    </source>
</evidence>
<dbReference type="RefSeq" id="WP_151107716.1">
    <property type="nucleotide sequence ID" value="NZ_WAEM01000005.1"/>
</dbReference>
<evidence type="ECO:0000313" key="1">
    <source>
        <dbReference type="EMBL" id="KAB1155489.1"/>
    </source>
</evidence>
<accession>A0A7J5AEU0</accession>
<gene>
    <name evidence="1" type="ORF">F6464_10250</name>
</gene>
<name>A0A7J5AEU0_9FLAO</name>
<evidence type="ECO:0008006" key="3">
    <source>
        <dbReference type="Google" id="ProtNLM"/>
    </source>
</evidence>
<sequence length="85" mass="9043">MNFITDAIQASPVYLAVRYEFEVTDGVTTIVIPSNTSCFRLSQFPGGGVVNTAYTIRVRSSNGAAPAAFTAWGDPCIVSTPIARL</sequence>
<proteinExistence type="predicted"/>
<dbReference type="EMBL" id="WAEM01000005">
    <property type="protein sequence ID" value="KAB1155489.1"/>
    <property type="molecule type" value="Genomic_DNA"/>
</dbReference>
<dbReference type="Proteomes" id="UP000490922">
    <property type="component" value="Unassembled WGS sequence"/>
</dbReference>
<protein>
    <recommendedName>
        <fullName evidence="3">Fibronectin type III domain-containing protein</fullName>
    </recommendedName>
</protein>
<reference evidence="1 2" key="1">
    <citation type="submission" date="2019-09" db="EMBL/GenBank/DDBJ databases">
        <title>Flavobacterium sp. nov., isolated from glacier ice.</title>
        <authorList>
            <person name="Liu Q."/>
        </authorList>
    </citation>
    <scope>NUCLEOTIDE SEQUENCE [LARGE SCALE GENOMIC DNA]</scope>
    <source>
        <strain evidence="1 2">NBRC 112527</strain>
    </source>
</reference>